<dbReference type="AlphaFoldDB" id="A0A0M0LQZ1"/>
<sequence>MSAEMGAMPQRRHWQRWRTSAMSVRVPIRGHPRSAEAIRGHQRPSEVIRAYQAIRGNHRQLEAIRGD</sequence>
<evidence type="ECO:0000313" key="1">
    <source>
        <dbReference type="EMBL" id="KOO53163.1"/>
    </source>
</evidence>
<name>A0A0M0LQZ1_9EUKA</name>
<reference evidence="2" key="1">
    <citation type="journal article" date="2015" name="PLoS Genet.">
        <title>Genome Sequence and Transcriptome Analyses of Chrysochromulina tobin: Metabolic Tools for Enhanced Algal Fitness in the Prominent Order Prymnesiales (Haptophyceae).</title>
        <authorList>
            <person name="Hovde B.T."/>
            <person name="Deodato C.R."/>
            <person name="Hunsperger H.M."/>
            <person name="Ryken S.A."/>
            <person name="Yost W."/>
            <person name="Jha R.K."/>
            <person name="Patterson J."/>
            <person name="Monnat R.J. Jr."/>
            <person name="Barlow S.B."/>
            <person name="Starkenburg S.R."/>
            <person name="Cattolico R.A."/>
        </authorList>
    </citation>
    <scope>NUCLEOTIDE SEQUENCE</scope>
    <source>
        <strain evidence="2">CCMP291</strain>
    </source>
</reference>
<comment type="caution">
    <text evidence="1">The sequence shown here is derived from an EMBL/GenBank/DDBJ whole genome shotgun (WGS) entry which is preliminary data.</text>
</comment>
<dbReference type="Proteomes" id="UP000037460">
    <property type="component" value="Unassembled WGS sequence"/>
</dbReference>
<proteinExistence type="predicted"/>
<gene>
    <name evidence="1" type="ORF">Ctob_016304</name>
</gene>
<protein>
    <submittedName>
        <fullName evidence="1">Uncharacterized protein</fullName>
    </submittedName>
</protein>
<accession>A0A0M0LQZ1</accession>
<dbReference type="EMBL" id="JWZX01000352">
    <property type="protein sequence ID" value="KOO53163.1"/>
    <property type="molecule type" value="Genomic_DNA"/>
</dbReference>
<keyword evidence="2" id="KW-1185">Reference proteome</keyword>
<organism evidence="1 2">
    <name type="scientific">Chrysochromulina tobinii</name>
    <dbReference type="NCBI Taxonomy" id="1460289"/>
    <lineage>
        <taxon>Eukaryota</taxon>
        <taxon>Haptista</taxon>
        <taxon>Haptophyta</taxon>
        <taxon>Prymnesiophyceae</taxon>
        <taxon>Prymnesiales</taxon>
        <taxon>Chrysochromulinaceae</taxon>
        <taxon>Chrysochromulina</taxon>
    </lineage>
</organism>
<evidence type="ECO:0000313" key="2">
    <source>
        <dbReference type="Proteomes" id="UP000037460"/>
    </source>
</evidence>